<gene>
    <name evidence="1" type="ORF">g.244</name>
</gene>
<dbReference type="AlphaFoldDB" id="A0A1B6CFX0"/>
<reference evidence="1" key="1">
    <citation type="submission" date="2015-12" db="EMBL/GenBank/DDBJ databases">
        <title>De novo transcriptome assembly of four potential Pierce s Disease insect vectors from Arizona vineyards.</title>
        <authorList>
            <person name="Tassone E.E."/>
        </authorList>
    </citation>
    <scope>NUCLEOTIDE SEQUENCE</scope>
</reference>
<protein>
    <submittedName>
        <fullName evidence="1">Uncharacterized protein</fullName>
    </submittedName>
</protein>
<proteinExistence type="predicted"/>
<sequence>NFKNLIQFTSTHFSKLFEMAFLHFSGRNVDKKDIPIVKILNEKNCSNPNSCDKNILQNSVILESQISSADNEKSLKDINYKKISTIIMDRNVELLSENKNNDTNIALFNLKSQSNKRQFSSCEDVSCIDIAYISNKSAGMGLTNQPKYKINVESDCFKDKNSQCSETSVLSTKNVDTQNEEGCHTENKVQCFVMSSITAASAQTDIRKAFQEDNQSSKLDLATTGTAAKKLKGDFVDKVHDSEVTTIHQVHDK</sequence>
<feature type="non-terminal residue" evidence="1">
    <location>
        <position position="1"/>
    </location>
</feature>
<accession>A0A1B6CFX0</accession>
<dbReference type="EMBL" id="GEDC01025025">
    <property type="protein sequence ID" value="JAS12273.1"/>
    <property type="molecule type" value="Transcribed_RNA"/>
</dbReference>
<name>A0A1B6CFX0_9HEMI</name>
<evidence type="ECO:0000313" key="1">
    <source>
        <dbReference type="EMBL" id="JAS12273.1"/>
    </source>
</evidence>
<organism evidence="1">
    <name type="scientific">Clastoptera arizonana</name>
    <name type="common">Arizona spittle bug</name>
    <dbReference type="NCBI Taxonomy" id="38151"/>
    <lineage>
        <taxon>Eukaryota</taxon>
        <taxon>Metazoa</taxon>
        <taxon>Ecdysozoa</taxon>
        <taxon>Arthropoda</taxon>
        <taxon>Hexapoda</taxon>
        <taxon>Insecta</taxon>
        <taxon>Pterygota</taxon>
        <taxon>Neoptera</taxon>
        <taxon>Paraneoptera</taxon>
        <taxon>Hemiptera</taxon>
        <taxon>Auchenorrhyncha</taxon>
        <taxon>Cercopoidea</taxon>
        <taxon>Clastopteridae</taxon>
        <taxon>Clastoptera</taxon>
    </lineage>
</organism>